<name>A0A7X4WC99_9GAMM</name>
<proteinExistence type="predicted"/>
<dbReference type="EMBL" id="WXWW01000190">
    <property type="protein sequence ID" value="NAW66069.1"/>
    <property type="molecule type" value="Genomic_DNA"/>
</dbReference>
<dbReference type="PANTHER" id="PTHR13812:SF19">
    <property type="entry name" value="KETIMINE REDUCTASE MU-CRYSTALLIN"/>
    <property type="match status" value="1"/>
</dbReference>
<dbReference type="PIRSF" id="PIRSF001439">
    <property type="entry name" value="CryM"/>
    <property type="match status" value="1"/>
</dbReference>
<sequence>MQFFDRASVESALPLSLCLELCEAAFALQSAGQVQQSLRDLIRSDDGRIMGNMPAFISEGRYEGFGVKSVLVDFTRAPDRQSHEGCVLLYDAKVNHGMVSVDAGIITELRTAAASAWATHLLAPESASKLAILGTGVQARRHLQAMLNIRPVQEVTVWSRTHEHAEQFAKWCRKETGIVASVAATPAQAVQNAEIVCTVTASRAPILYPDMLPECCHINAVGASALGFQELSPDVYAVTDWFLDGRDAAWNASQCLREAREKGVIALDQAGKEIGEIHVHGGWQSSRQRTLFKSVGLAVLDLVFAREVVLRHREINQPERRNMQSSETV</sequence>
<comment type="caution">
    <text evidence="1">The sequence shown here is derived from an EMBL/GenBank/DDBJ whole genome shotgun (WGS) entry which is preliminary data.</text>
</comment>
<dbReference type="Pfam" id="PF02423">
    <property type="entry name" value="OCD_Mu_crystall"/>
    <property type="match status" value="1"/>
</dbReference>
<organism evidence="1 2">
    <name type="scientific">Photobacterium halotolerans</name>
    <dbReference type="NCBI Taxonomy" id="265726"/>
    <lineage>
        <taxon>Bacteria</taxon>
        <taxon>Pseudomonadati</taxon>
        <taxon>Pseudomonadota</taxon>
        <taxon>Gammaproteobacteria</taxon>
        <taxon>Vibrionales</taxon>
        <taxon>Vibrionaceae</taxon>
        <taxon>Photobacterium</taxon>
    </lineage>
</organism>
<evidence type="ECO:0000313" key="1">
    <source>
        <dbReference type="EMBL" id="NAW66069.1"/>
    </source>
</evidence>
<dbReference type="SUPFAM" id="SSF51735">
    <property type="entry name" value="NAD(P)-binding Rossmann-fold domains"/>
    <property type="match status" value="1"/>
</dbReference>
<dbReference type="InterPro" id="IPR036291">
    <property type="entry name" value="NAD(P)-bd_dom_sf"/>
</dbReference>
<dbReference type="Gene3D" id="3.40.50.720">
    <property type="entry name" value="NAD(P)-binding Rossmann-like Domain"/>
    <property type="match status" value="1"/>
</dbReference>
<dbReference type="PANTHER" id="PTHR13812">
    <property type="entry name" value="KETIMINE REDUCTASE MU-CRYSTALLIN"/>
    <property type="match status" value="1"/>
</dbReference>
<dbReference type="InterPro" id="IPR023401">
    <property type="entry name" value="ODC_N"/>
</dbReference>
<dbReference type="OrthoDB" id="9809203at2"/>
<evidence type="ECO:0000313" key="2">
    <source>
        <dbReference type="Proteomes" id="UP000465712"/>
    </source>
</evidence>
<dbReference type="RefSeq" id="WP_161445349.1">
    <property type="nucleotide sequence ID" value="NZ_WXWU01000015.1"/>
</dbReference>
<reference evidence="1 2" key="1">
    <citation type="submission" date="2017-05" db="EMBL/GenBank/DDBJ databases">
        <title>High clonality and local adaptation shapes Vibrionaceae linages within an endangered oasis.</title>
        <authorList>
            <person name="Vazquez-Rosas-Landa M."/>
        </authorList>
    </citation>
    <scope>NUCLEOTIDE SEQUENCE [LARGE SCALE GENOMIC DNA]</scope>
    <source>
        <strain evidence="1 2">P46_P4S1P180</strain>
    </source>
</reference>
<protein>
    <submittedName>
        <fullName evidence="1">Ornithine cyclodeaminase family protein</fullName>
    </submittedName>
</protein>
<dbReference type="InterPro" id="IPR003462">
    <property type="entry name" value="ODC_Mu_crystall"/>
</dbReference>
<gene>
    <name evidence="1" type="ORF">CAG72_12665</name>
</gene>
<accession>A0A7X4WC99</accession>
<dbReference type="GO" id="GO:0005737">
    <property type="term" value="C:cytoplasm"/>
    <property type="evidence" value="ECO:0007669"/>
    <property type="project" value="TreeGrafter"/>
</dbReference>
<dbReference type="AlphaFoldDB" id="A0A7X4WC99"/>
<dbReference type="Gene3D" id="3.30.1780.10">
    <property type="entry name" value="ornithine cyclodeaminase, domain 1"/>
    <property type="match status" value="1"/>
</dbReference>
<dbReference type="Proteomes" id="UP000465712">
    <property type="component" value="Unassembled WGS sequence"/>
</dbReference>